<accession>A0A6A4QU44</accession>
<dbReference type="Proteomes" id="UP000447434">
    <property type="component" value="Chromosome 3"/>
</dbReference>
<protein>
    <submittedName>
        <fullName evidence="1">Uncharacterized protein</fullName>
    </submittedName>
</protein>
<comment type="caution">
    <text evidence="1">The sequence shown here is derived from an EMBL/GenBank/DDBJ whole genome shotgun (WGS) entry which is preliminary data.</text>
</comment>
<evidence type="ECO:0000313" key="2">
    <source>
        <dbReference type="Proteomes" id="UP000447434"/>
    </source>
</evidence>
<keyword evidence="2" id="KW-1185">Reference proteome</keyword>
<dbReference type="EMBL" id="WOCE01000003">
    <property type="protein sequence ID" value="KAE9617928.1"/>
    <property type="molecule type" value="Genomic_DNA"/>
</dbReference>
<sequence length="62" mass="7156">MAEDDGDDKGFHFSTFYFLQPFLQPFLTHIIAPLSITNYQLPTLCFFIRSTKGAHAMYPLQL</sequence>
<dbReference type="AlphaFoldDB" id="A0A6A4QU44"/>
<proteinExistence type="predicted"/>
<name>A0A6A4QU44_LUPAL</name>
<organism evidence="1 2">
    <name type="scientific">Lupinus albus</name>
    <name type="common">White lupine</name>
    <name type="synonym">Lupinus termis</name>
    <dbReference type="NCBI Taxonomy" id="3870"/>
    <lineage>
        <taxon>Eukaryota</taxon>
        <taxon>Viridiplantae</taxon>
        <taxon>Streptophyta</taxon>
        <taxon>Embryophyta</taxon>
        <taxon>Tracheophyta</taxon>
        <taxon>Spermatophyta</taxon>
        <taxon>Magnoliopsida</taxon>
        <taxon>eudicotyledons</taxon>
        <taxon>Gunneridae</taxon>
        <taxon>Pentapetalae</taxon>
        <taxon>rosids</taxon>
        <taxon>fabids</taxon>
        <taxon>Fabales</taxon>
        <taxon>Fabaceae</taxon>
        <taxon>Papilionoideae</taxon>
        <taxon>50 kb inversion clade</taxon>
        <taxon>genistoids sensu lato</taxon>
        <taxon>core genistoids</taxon>
        <taxon>Genisteae</taxon>
        <taxon>Lupinus</taxon>
    </lineage>
</organism>
<evidence type="ECO:0000313" key="1">
    <source>
        <dbReference type="EMBL" id="KAE9617928.1"/>
    </source>
</evidence>
<reference evidence="2" key="1">
    <citation type="journal article" date="2020" name="Nat. Commun.">
        <title>Genome sequence of the cluster root forming white lupin.</title>
        <authorList>
            <person name="Hufnagel B."/>
            <person name="Marques A."/>
            <person name="Soriano A."/>
            <person name="Marques L."/>
            <person name="Divol F."/>
            <person name="Doumas P."/>
            <person name="Sallet E."/>
            <person name="Mancinotti D."/>
            <person name="Carrere S."/>
            <person name="Marande W."/>
            <person name="Arribat S."/>
            <person name="Keller J."/>
            <person name="Huneau C."/>
            <person name="Blein T."/>
            <person name="Aime D."/>
            <person name="Laguerre M."/>
            <person name="Taylor J."/>
            <person name="Schubert V."/>
            <person name="Nelson M."/>
            <person name="Geu-Flores F."/>
            <person name="Crespi M."/>
            <person name="Gallardo-Guerrero K."/>
            <person name="Delaux P.-M."/>
            <person name="Salse J."/>
            <person name="Berges H."/>
            <person name="Guyot R."/>
            <person name="Gouzy J."/>
            <person name="Peret B."/>
        </authorList>
    </citation>
    <scope>NUCLEOTIDE SEQUENCE [LARGE SCALE GENOMIC DNA]</scope>
    <source>
        <strain evidence="2">cv. Amiga</strain>
    </source>
</reference>
<gene>
    <name evidence="1" type="ORF">Lalb_Chr03g0040751</name>
</gene>